<sequence>MDSLETEVKSLVGQVATLYEIVAQINTKMSLMLAEQELISSARIEQTKLEIKDNQIYGRNRVIFEPSEEHKDVLVESKLSVNASVQYLENELTPDIQIQRLTAQLTAAYNRIAALEERLLAAKIHY</sequence>
<dbReference type="AlphaFoldDB" id="A0A7C3VIA2"/>
<gene>
    <name evidence="1" type="ORF">ENR15_14180</name>
</gene>
<reference evidence="1" key="1">
    <citation type="journal article" date="2020" name="mSystems">
        <title>Genome- and Community-Level Interaction Insights into Carbon Utilization and Element Cycling Functions of Hydrothermarchaeota in Hydrothermal Sediment.</title>
        <authorList>
            <person name="Zhou Z."/>
            <person name="Liu Y."/>
            <person name="Xu W."/>
            <person name="Pan J."/>
            <person name="Luo Z.H."/>
            <person name="Li M."/>
        </authorList>
    </citation>
    <scope>NUCLEOTIDE SEQUENCE [LARGE SCALE GENOMIC DNA]</scope>
    <source>
        <strain evidence="1">SpSt-374</strain>
    </source>
</reference>
<dbReference type="EMBL" id="DSPX01000141">
    <property type="protein sequence ID" value="HGG01759.1"/>
    <property type="molecule type" value="Genomic_DNA"/>
</dbReference>
<comment type="caution">
    <text evidence="1">The sequence shown here is derived from an EMBL/GenBank/DDBJ whole genome shotgun (WGS) entry which is preliminary data.</text>
</comment>
<evidence type="ECO:0000313" key="1">
    <source>
        <dbReference type="EMBL" id="HGG01759.1"/>
    </source>
</evidence>
<accession>A0A7C3VIA2</accession>
<organism evidence="1">
    <name type="scientific">Planktothricoides sp. SpSt-374</name>
    <dbReference type="NCBI Taxonomy" id="2282167"/>
    <lineage>
        <taxon>Bacteria</taxon>
        <taxon>Bacillati</taxon>
        <taxon>Cyanobacteriota</taxon>
        <taxon>Cyanophyceae</taxon>
        <taxon>Oscillatoriophycideae</taxon>
        <taxon>Oscillatoriales</taxon>
        <taxon>Oscillatoriaceae</taxon>
        <taxon>Planktothricoides</taxon>
    </lineage>
</organism>
<name>A0A7C3VIA2_9CYAN</name>
<protein>
    <submittedName>
        <fullName evidence="1">Uncharacterized protein</fullName>
    </submittedName>
</protein>
<proteinExistence type="predicted"/>